<evidence type="ECO:0000313" key="3">
    <source>
        <dbReference type="Proteomes" id="UP000002872"/>
    </source>
</evidence>
<gene>
    <name evidence="2" type="ORF">NEQG_00385</name>
</gene>
<name>I3EK68_NEMP3</name>
<dbReference type="AlphaFoldDB" id="I3EK68"/>
<dbReference type="Proteomes" id="UP000002872">
    <property type="component" value="Unassembled WGS sequence"/>
</dbReference>
<dbReference type="InterPro" id="IPR035969">
    <property type="entry name" value="Rab-GAP_TBC_sf"/>
</dbReference>
<dbReference type="GO" id="GO:0031267">
    <property type="term" value="F:small GTPase binding"/>
    <property type="evidence" value="ECO:0007669"/>
    <property type="project" value="TreeGrafter"/>
</dbReference>
<dbReference type="OrthoDB" id="294251at2759"/>
<accession>I3EK68</accession>
<dbReference type="InterPro" id="IPR050302">
    <property type="entry name" value="Rab_GAP_TBC_domain"/>
</dbReference>
<dbReference type="Gene3D" id="1.10.472.80">
    <property type="entry name" value="Ypt/Rab-GAP domain of gyp1p, domain 3"/>
    <property type="match status" value="1"/>
</dbReference>
<dbReference type="InParanoid" id="I3EK68"/>
<dbReference type="VEuPathDB" id="MicrosporidiaDB:NEQG_00385"/>
<organism evidence="2 3">
    <name type="scientific">Nematocida parisii (strain ERTm3)</name>
    <name type="common">Nematode killer fungus</name>
    <dbReference type="NCBI Taxonomy" id="935791"/>
    <lineage>
        <taxon>Eukaryota</taxon>
        <taxon>Fungi</taxon>
        <taxon>Fungi incertae sedis</taxon>
        <taxon>Microsporidia</taxon>
        <taxon>Nematocida</taxon>
    </lineage>
</organism>
<evidence type="ECO:0000313" key="2">
    <source>
        <dbReference type="EMBL" id="EIJ89615.1"/>
    </source>
</evidence>
<reference evidence="2" key="1">
    <citation type="submission" date="2011-01" db="EMBL/GenBank/DDBJ databases">
        <title>The Genome Sequence of Nematocida parisii strain ERTm3.</title>
        <authorList>
            <consortium name="The Broad Institute Genome Sequencing Platform"/>
            <consortium name="The Broad Institute Genome Sequencing Center for Infectious Disease"/>
            <person name="Cuomo C."/>
            <person name="Troemel E."/>
            <person name="Young S.K."/>
            <person name="Zeng Q."/>
            <person name="Gargeya S."/>
            <person name="Fitzgerald M."/>
            <person name="Haas B."/>
            <person name="Abouelleil A."/>
            <person name="Alvarado L."/>
            <person name="Arachchi H.M."/>
            <person name="Berlin A."/>
            <person name="Chapman S.B."/>
            <person name="Gearin G."/>
            <person name="Goldberg J."/>
            <person name="Griggs A."/>
            <person name="Gujja S."/>
            <person name="Hansen M."/>
            <person name="Heiman D."/>
            <person name="Howarth C."/>
            <person name="Larimer J."/>
            <person name="Lui A."/>
            <person name="MacDonald P.J.P."/>
            <person name="McCowen C."/>
            <person name="Montmayeur A."/>
            <person name="Murphy C."/>
            <person name="Neiman D."/>
            <person name="Pearson M."/>
            <person name="Priest M."/>
            <person name="Roberts A."/>
            <person name="Saif S."/>
            <person name="Shea T."/>
            <person name="Sisk P."/>
            <person name="Stolte C."/>
            <person name="Sykes S."/>
            <person name="Wortman J."/>
            <person name="Nusbaum C."/>
            <person name="Birren B."/>
        </authorList>
    </citation>
    <scope>NUCLEOTIDE SEQUENCE</scope>
    <source>
        <strain evidence="2">ERTm3</strain>
    </source>
</reference>
<dbReference type="EMBL" id="GL870876">
    <property type="protein sequence ID" value="EIJ89615.1"/>
    <property type="molecule type" value="Genomic_DNA"/>
</dbReference>
<dbReference type="GO" id="GO:0005096">
    <property type="term" value="F:GTPase activator activity"/>
    <property type="evidence" value="ECO:0007669"/>
    <property type="project" value="TreeGrafter"/>
</dbReference>
<dbReference type="PANTHER" id="PTHR47219">
    <property type="entry name" value="RAB GTPASE-ACTIVATING PROTEIN 1-LIKE"/>
    <property type="match status" value="1"/>
</dbReference>
<sequence length="418" mass="48685">MRICERLCVTIPLYNQHILHIASHSTGTITITNDFIIIKENSRYLAFPLCMIRKVEIIKGWSVLLRIRDANYREFKLYLERNDDLSIEGILLNIAREDPKFKTTYFEVLLDLLKNSKCMNYNLNNGHGDWSMGRSSEYRIYLCMKTTEGVSLQVNKNDRPFIWLGCFCICGMVSAPDLYHASVEKSKKTYFTSYEQIEKDIRRSIYESVPDTVYAGLKKVMQAFTAYNNNEYLQAHSMIGGVLYRILGESGCFYALVHIFTRILPDYIGAEIYGMHRDLFVFIEFTKEKYPGLHHNLIEKEIELEILVTPWILSLFSTIFQKKHIEVIFDYIAYYGPSFVFKLSLALLERMYLGISRSKKTGSILKISAQYFFNNTSTPSLSDSEFSLLINLAQTDSVVTPERVHYKRQQYELAHRKV</sequence>
<dbReference type="PANTHER" id="PTHR47219:SF20">
    <property type="entry name" value="TBC1 DOMAIN FAMILY MEMBER 2B"/>
    <property type="match status" value="1"/>
</dbReference>
<dbReference type="Pfam" id="PF00566">
    <property type="entry name" value="RabGAP-TBC"/>
    <property type="match status" value="1"/>
</dbReference>
<dbReference type="SMART" id="SM00164">
    <property type="entry name" value="TBC"/>
    <property type="match status" value="1"/>
</dbReference>
<protein>
    <recommendedName>
        <fullName evidence="1">Rab-GAP TBC domain-containing protein</fullName>
    </recommendedName>
</protein>
<keyword evidence="3" id="KW-1185">Reference proteome</keyword>
<dbReference type="HOGENOM" id="CLU_657365_0_0_1"/>
<feature type="domain" description="Rab-GAP TBC" evidence="1">
    <location>
        <begin position="153"/>
        <end position="336"/>
    </location>
</feature>
<dbReference type="InterPro" id="IPR000195">
    <property type="entry name" value="Rab-GAP-TBC_dom"/>
</dbReference>
<proteinExistence type="predicted"/>
<dbReference type="Gene3D" id="1.10.8.270">
    <property type="entry name" value="putative rabgap domain of human tbc1 domain family member 14 like domains"/>
    <property type="match status" value="1"/>
</dbReference>
<dbReference type="PROSITE" id="PS50086">
    <property type="entry name" value="TBC_RABGAP"/>
    <property type="match status" value="1"/>
</dbReference>
<dbReference type="SUPFAM" id="SSF47923">
    <property type="entry name" value="Ypt/Rab-GAP domain of gyp1p"/>
    <property type="match status" value="2"/>
</dbReference>
<evidence type="ECO:0000259" key="1">
    <source>
        <dbReference type="PROSITE" id="PS50086"/>
    </source>
</evidence>
<dbReference type="STRING" id="935791.I3EK68"/>